<keyword evidence="2" id="KW-1185">Reference proteome</keyword>
<evidence type="ECO:0000313" key="1">
    <source>
        <dbReference type="EMBL" id="MFH7518051.1"/>
    </source>
</evidence>
<dbReference type="Proteomes" id="UP001610657">
    <property type="component" value="Unassembled WGS sequence"/>
</dbReference>
<protein>
    <submittedName>
        <fullName evidence="1">Uncharacterized protein</fullName>
    </submittedName>
</protein>
<organism evidence="1 2">
    <name type="scientific">Pseudomonas syringae pv. tagetis</name>
    <dbReference type="NCBI Taxonomy" id="129140"/>
    <lineage>
        <taxon>Bacteria</taxon>
        <taxon>Pseudomonadati</taxon>
        <taxon>Pseudomonadota</taxon>
        <taxon>Gammaproteobacteria</taxon>
        <taxon>Pseudomonadales</taxon>
        <taxon>Pseudomonadaceae</taxon>
        <taxon>Pseudomonas</taxon>
    </lineage>
</organism>
<proteinExistence type="predicted"/>
<accession>A0ABW7NT52</accession>
<reference evidence="1 2" key="1">
    <citation type="submission" date="2023-08" db="EMBL/GenBank/DDBJ databases">
        <title>Genomic and mutational analysis of Pseudomonas syringae pv. tagetis EB037 pathogenicity on sunflower.</title>
        <authorList>
            <person name="Maul J.E."/>
        </authorList>
    </citation>
    <scope>NUCLEOTIDE SEQUENCE [LARGE SCALE GENOMIC DNA]</scope>
    <source>
        <strain evidence="1 2">EB037_T1</strain>
    </source>
</reference>
<sequence>MVVQDVSVGFGGMVCLVGRIGAVLGVDFAAGTNSFCRSERWFFNLVAQTDVSSVDGYLVHERARSGARHFGAVAGAEGFA</sequence>
<dbReference type="EMBL" id="JAVCQK010000021">
    <property type="protein sequence ID" value="MFH7518051.1"/>
    <property type="molecule type" value="Genomic_DNA"/>
</dbReference>
<evidence type="ECO:0000313" key="2">
    <source>
        <dbReference type="Proteomes" id="UP001610657"/>
    </source>
</evidence>
<gene>
    <name evidence="1" type="ORF">RA271_23110</name>
</gene>
<name>A0ABW7NT52_9PSED</name>
<comment type="caution">
    <text evidence="1">The sequence shown here is derived from an EMBL/GenBank/DDBJ whole genome shotgun (WGS) entry which is preliminary data.</text>
</comment>